<sequence length="161" mass="16875">MRPPPPLLALAAGFAQRALDRRGRPPTKSRNAAAALTAAASLALAGASAAQFHRSGTTVEPFEPSKSTALVTGGVNQLTRNPMYVGMAGLLVADSLRRGSLVGLAPVAGFVAVMNAFQVAVEEHALQEKFGNDYEAYCASVPRWIGIRSFARQRSGGARRA</sequence>
<proteinExistence type="predicted"/>
<evidence type="ECO:0000256" key="4">
    <source>
        <dbReference type="ARBA" id="ARBA00023136"/>
    </source>
</evidence>
<keyword evidence="6" id="KW-1185">Reference proteome</keyword>
<dbReference type="Pfam" id="PF04191">
    <property type="entry name" value="PEMT"/>
    <property type="match status" value="1"/>
</dbReference>
<keyword evidence="2" id="KW-0812">Transmembrane</keyword>
<keyword evidence="3" id="KW-1133">Transmembrane helix</keyword>
<evidence type="ECO:0000313" key="5">
    <source>
        <dbReference type="EMBL" id="QBX55036.1"/>
    </source>
</evidence>
<evidence type="ECO:0000256" key="2">
    <source>
        <dbReference type="ARBA" id="ARBA00022692"/>
    </source>
</evidence>
<dbReference type="AlphaFoldDB" id="A0A4P7ID38"/>
<dbReference type="InterPro" id="IPR007318">
    <property type="entry name" value="Phopholipid_MeTrfase"/>
</dbReference>
<name>A0A4P7ID38_9ACTN</name>
<dbReference type="GO" id="GO:0008168">
    <property type="term" value="F:methyltransferase activity"/>
    <property type="evidence" value="ECO:0007669"/>
    <property type="project" value="UniProtKB-KW"/>
</dbReference>
<keyword evidence="4" id="KW-0472">Membrane</keyword>
<dbReference type="Gene3D" id="1.20.120.1630">
    <property type="match status" value="1"/>
</dbReference>
<evidence type="ECO:0000256" key="3">
    <source>
        <dbReference type="ARBA" id="ARBA00022989"/>
    </source>
</evidence>
<keyword evidence="5" id="KW-0808">Transferase</keyword>
<dbReference type="GO" id="GO:0032259">
    <property type="term" value="P:methylation"/>
    <property type="evidence" value="ECO:0007669"/>
    <property type="project" value="UniProtKB-KW"/>
</dbReference>
<dbReference type="KEGG" id="nsn:EXE58_05925"/>
<evidence type="ECO:0000313" key="6">
    <source>
        <dbReference type="Proteomes" id="UP000294853"/>
    </source>
</evidence>
<comment type="subcellular location">
    <subcellularLocation>
        <location evidence="1">Endomembrane system</location>
        <topology evidence="1">Multi-pass membrane protein</topology>
    </subcellularLocation>
</comment>
<dbReference type="Proteomes" id="UP000294853">
    <property type="component" value="Chromosome"/>
</dbReference>
<reference evidence="5 6" key="1">
    <citation type="submission" date="2019-03" db="EMBL/GenBank/DDBJ databases">
        <title>Three New Species of Nocardioides, Nocardioides euryhalodurans sp. nov., Nocardioides seonyuensis sp. nov. and Nocardioides eburneoflavus sp. nov. Iolated from Soil.</title>
        <authorList>
            <person name="Roh S.G."/>
            <person name="Lee C."/>
            <person name="Kim M.-K."/>
            <person name="Kim S.B."/>
        </authorList>
    </citation>
    <scope>NUCLEOTIDE SEQUENCE [LARGE SCALE GENOMIC DNA]</scope>
    <source>
        <strain evidence="5 6">MMS17-SY207-3</strain>
    </source>
</reference>
<protein>
    <submittedName>
        <fullName evidence="5">Isoprenylcysteine carboxylmethyltransferase family protein</fullName>
    </submittedName>
</protein>
<dbReference type="RefSeq" id="WP_135267004.1">
    <property type="nucleotide sequence ID" value="NZ_CP038436.1"/>
</dbReference>
<dbReference type="EMBL" id="CP038436">
    <property type="protein sequence ID" value="QBX55036.1"/>
    <property type="molecule type" value="Genomic_DNA"/>
</dbReference>
<accession>A0A4P7ID38</accession>
<dbReference type="OrthoDB" id="941586at2"/>
<keyword evidence="5" id="KW-0489">Methyltransferase</keyword>
<gene>
    <name evidence="5" type="ORF">EXE58_05925</name>
</gene>
<evidence type="ECO:0000256" key="1">
    <source>
        <dbReference type="ARBA" id="ARBA00004127"/>
    </source>
</evidence>
<organism evidence="5 6">
    <name type="scientific">Nocardioides seonyuensis</name>
    <dbReference type="NCBI Taxonomy" id="2518371"/>
    <lineage>
        <taxon>Bacteria</taxon>
        <taxon>Bacillati</taxon>
        <taxon>Actinomycetota</taxon>
        <taxon>Actinomycetes</taxon>
        <taxon>Propionibacteriales</taxon>
        <taxon>Nocardioidaceae</taxon>
        <taxon>Nocardioides</taxon>
    </lineage>
</organism>
<dbReference type="GO" id="GO:0012505">
    <property type="term" value="C:endomembrane system"/>
    <property type="evidence" value="ECO:0007669"/>
    <property type="project" value="UniProtKB-SubCell"/>
</dbReference>